<reference evidence="6 8" key="1">
    <citation type="journal article" date="2021" name="G3 (Bethesda)">
        <title>Genomic diversity, chromosomal rearrangements, and interspecies hybridization in the ogataea polymorpha species complex.</title>
        <authorList>
            <person name="Hanson S.J."/>
            <person name="Cinneide E.O."/>
            <person name="Salzberg L.I."/>
            <person name="Wolfe K.H."/>
            <person name="McGowan J."/>
            <person name="Fitzpatrick D.A."/>
            <person name="Matlin K."/>
        </authorList>
    </citation>
    <scope>NUCLEOTIDE SEQUENCE</scope>
    <source>
        <strain evidence="7">81-436-3</strain>
        <strain evidence="6">83-405-1</strain>
    </source>
</reference>
<feature type="transmembrane region" description="Helical" evidence="5">
    <location>
        <begin position="444"/>
        <end position="463"/>
    </location>
</feature>
<dbReference type="Pfam" id="PF07690">
    <property type="entry name" value="MFS_1"/>
    <property type="match status" value="1"/>
</dbReference>
<dbReference type="GO" id="GO:0022857">
    <property type="term" value="F:transmembrane transporter activity"/>
    <property type="evidence" value="ECO:0007669"/>
    <property type="project" value="InterPro"/>
</dbReference>
<feature type="transmembrane region" description="Helical" evidence="5">
    <location>
        <begin position="337"/>
        <end position="356"/>
    </location>
</feature>
<comment type="caution">
    <text evidence="6">The sequence shown here is derived from an EMBL/GenBank/DDBJ whole genome shotgun (WGS) entry which is preliminary data.</text>
</comment>
<feature type="transmembrane region" description="Helical" evidence="5">
    <location>
        <begin position="144"/>
        <end position="167"/>
    </location>
</feature>
<gene>
    <name evidence="6" type="ORF">KL933_004807</name>
    <name evidence="7" type="ORF">KL946_004766</name>
</gene>
<name>A0AAN6D1J7_9ASCO</name>
<comment type="subcellular location">
    <subcellularLocation>
        <location evidence="1">Membrane</location>
        <topology evidence="1">Multi-pass membrane protein</topology>
    </subcellularLocation>
</comment>
<keyword evidence="8" id="KW-1185">Reference proteome</keyword>
<evidence type="ECO:0000256" key="3">
    <source>
        <dbReference type="ARBA" id="ARBA00022989"/>
    </source>
</evidence>
<feature type="transmembrane region" description="Helical" evidence="5">
    <location>
        <begin position="118"/>
        <end position="138"/>
    </location>
</feature>
<evidence type="ECO:0000256" key="2">
    <source>
        <dbReference type="ARBA" id="ARBA00022692"/>
    </source>
</evidence>
<feature type="transmembrane region" description="Helical" evidence="5">
    <location>
        <begin position="304"/>
        <end position="325"/>
    </location>
</feature>
<dbReference type="PANTHER" id="PTHR23294:SF59">
    <property type="entry name" value="UNC93-LIKE PROTEIN C922.05C"/>
    <property type="match status" value="1"/>
</dbReference>
<accession>A0AAN6D1J7</accession>
<evidence type="ECO:0000256" key="1">
    <source>
        <dbReference type="ARBA" id="ARBA00004141"/>
    </source>
</evidence>
<feature type="transmembrane region" description="Helical" evidence="5">
    <location>
        <begin position="58"/>
        <end position="77"/>
    </location>
</feature>
<dbReference type="EMBL" id="JAHLUH010000017">
    <property type="protein sequence ID" value="KAG7724303.1"/>
    <property type="molecule type" value="Genomic_DNA"/>
</dbReference>
<evidence type="ECO:0000313" key="7">
    <source>
        <dbReference type="EMBL" id="KAG7762119.1"/>
    </source>
</evidence>
<evidence type="ECO:0000313" key="9">
    <source>
        <dbReference type="Proteomes" id="UP000738402"/>
    </source>
</evidence>
<evidence type="ECO:0000313" key="6">
    <source>
        <dbReference type="EMBL" id="KAG7724303.1"/>
    </source>
</evidence>
<feature type="transmembrane region" description="Helical" evidence="5">
    <location>
        <begin position="179"/>
        <end position="202"/>
    </location>
</feature>
<dbReference type="Proteomes" id="UP000738402">
    <property type="component" value="Unassembled WGS sequence"/>
</dbReference>
<keyword evidence="4 5" id="KW-0472">Membrane</keyword>
<dbReference type="AlphaFoldDB" id="A0AAN6D1J7"/>
<organism evidence="6 9">
    <name type="scientific">Ogataea haglerorum</name>
    <dbReference type="NCBI Taxonomy" id="1937702"/>
    <lineage>
        <taxon>Eukaryota</taxon>
        <taxon>Fungi</taxon>
        <taxon>Dikarya</taxon>
        <taxon>Ascomycota</taxon>
        <taxon>Saccharomycotina</taxon>
        <taxon>Pichiomycetes</taxon>
        <taxon>Pichiales</taxon>
        <taxon>Pichiaceae</taxon>
        <taxon>Ogataea</taxon>
    </lineage>
</organism>
<dbReference type="EMBL" id="JAHLUN010000016">
    <property type="protein sequence ID" value="KAG7762119.1"/>
    <property type="molecule type" value="Genomic_DNA"/>
</dbReference>
<dbReference type="InterPro" id="IPR051617">
    <property type="entry name" value="UNC-93-like_regulator"/>
</dbReference>
<feature type="transmembrane region" description="Helical" evidence="5">
    <location>
        <begin position="89"/>
        <end position="111"/>
    </location>
</feature>
<dbReference type="InterPro" id="IPR011701">
    <property type="entry name" value="MFS"/>
</dbReference>
<evidence type="ECO:0000313" key="8">
    <source>
        <dbReference type="Proteomes" id="UP000697297"/>
    </source>
</evidence>
<dbReference type="GO" id="GO:0016020">
    <property type="term" value="C:membrane"/>
    <property type="evidence" value="ECO:0007669"/>
    <property type="project" value="UniProtKB-SubCell"/>
</dbReference>
<dbReference type="Proteomes" id="UP000697297">
    <property type="component" value="Unassembled WGS sequence"/>
</dbReference>
<evidence type="ECO:0000256" key="4">
    <source>
        <dbReference type="ARBA" id="ARBA00023136"/>
    </source>
</evidence>
<evidence type="ECO:0000256" key="5">
    <source>
        <dbReference type="SAM" id="Phobius"/>
    </source>
</evidence>
<sequence>MRLPFGQHSPHDNVIFFPISYLRYASDNGYKIPNTFLFRDMLSRELAHQIFRSSLTQAFLIGLLSFTQPGIYTAISGLGAGGQATTHTYYVSTVIINSLMTGLAPIFSIFANLFGLKLTLFIGCIGYAIYSSSLYYNSKTGNQVFILVASVILGFSGAAFWTSEGAVVMSYPEKSRRGLFIGIWAFLNKFGGIISGSIVFSLNYSGTKKGQVSLNTYVALLSIQCVGPFLAVALSPPEKVLRKDGTKPETNLAKGNLQQIFRRYVKLVSKKEVLYLLPIFLVNTWYKTWQSNFMTHNFSVRTRALNVLLTSVIGCAVDLLGGAFLDCQRIPLHLRVRISWLIIVFFNTAFFIWGFVVQKYVLTHDLGPLDWATGGYYYNTYVPMQIFKIPGEFVFNWVFWVVGVNDFTSEELSYLSGLIRGFESLGGTLSYVVGVANGNDMTNLSVAAGAFWVVIPVVTYISWRIREKDSSTVVYDEEVSETVNSAKEKQEVIEIVKEESR</sequence>
<keyword evidence="2 5" id="KW-0812">Transmembrane</keyword>
<proteinExistence type="predicted"/>
<dbReference type="InterPro" id="IPR036259">
    <property type="entry name" value="MFS_trans_sf"/>
</dbReference>
<dbReference type="Gene3D" id="1.20.1250.20">
    <property type="entry name" value="MFS general substrate transporter like domains"/>
    <property type="match status" value="1"/>
</dbReference>
<keyword evidence="3 5" id="KW-1133">Transmembrane helix</keyword>
<protein>
    <submittedName>
        <fullName evidence="6">Uncharacterized protein</fullName>
    </submittedName>
</protein>
<feature type="transmembrane region" description="Helical" evidence="5">
    <location>
        <begin position="214"/>
        <end position="234"/>
    </location>
</feature>
<dbReference type="SUPFAM" id="SSF103473">
    <property type="entry name" value="MFS general substrate transporter"/>
    <property type="match status" value="1"/>
</dbReference>
<dbReference type="PANTHER" id="PTHR23294">
    <property type="entry name" value="ET TRANSLATION PRODUCT-RELATED"/>
    <property type="match status" value="1"/>
</dbReference>